<dbReference type="AlphaFoldDB" id="A0A0A9GKP5"/>
<reference evidence="2" key="1">
    <citation type="submission" date="2014-09" db="EMBL/GenBank/DDBJ databases">
        <authorList>
            <person name="Magalhaes I.L.F."/>
            <person name="Oliveira U."/>
            <person name="Santos F.R."/>
            <person name="Vidigal T.H.D.A."/>
            <person name="Brescovit A.D."/>
            <person name="Santos A.J."/>
        </authorList>
    </citation>
    <scope>NUCLEOTIDE SEQUENCE</scope>
    <source>
        <tissue evidence="2">Shoot tissue taken approximately 20 cm above the soil surface</tissue>
    </source>
</reference>
<evidence type="ECO:0000256" key="1">
    <source>
        <dbReference type="SAM" id="MobiDB-lite"/>
    </source>
</evidence>
<accession>A0A0A9GKP5</accession>
<evidence type="ECO:0000313" key="2">
    <source>
        <dbReference type="EMBL" id="JAE23999.1"/>
    </source>
</evidence>
<sequence length="24" mass="2503">MLESKVGGNLNNSRAPAPDLCTTN</sequence>
<organism evidence="2">
    <name type="scientific">Arundo donax</name>
    <name type="common">Giant reed</name>
    <name type="synonym">Donax arundinaceus</name>
    <dbReference type="NCBI Taxonomy" id="35708"/>
    <lineage>
        <taxon>Eukaryota</taxon>
        <taxon>Viridiplantae</taxon>
        <taxon>Streptophyta</taxon>
        <taxon>Embryophyta</taxon>
        <taxon>Tracheophyta</taxon>
        <taxon>Spermatophyta</taxon>
        <taxon>Magnoliopsida</taxon>
        <taxon>Liliopsida</taxon>
        <taxon>Poales</taxon>
        <taxon>Poaceae</taxon>
        <taxon>PACMAD clade</taxon>
        <taxon>Arundinoideae</taxon>
        <taxon>Arundineae</taxon>
        <taxon>Arundo</taxon>
    </lineage>
</organism>
<feature type="region of interest" description="Disordered" evidence="1">
    <location>
        <begin position="1"/>
        <end position="24"/>
    </location>
</feature>
<protein>
    <submittedName>
        <fullName evidence="2">Uncharacterized protein</fullName>
    </submittedName>
</protein>
<reference evidence="2" key="2">
    <citation type="journal article" date="2015" name="Data Brief">
        <title>Shoot transcriptome of the giant reed, Arundo donax.</title>
        <authorList>
            <person name="Barrero R.A."/>
            <person name="Guerrero F.D."/>
            <person name="Moolhuijzen P."/>
            <person name="Goolsby J.A."/>
            <person name="Tidwell J."/>
            <person name="Bellgard S.E."/>
            <person name="Bellgard M.I."/>
        </authorList>
    </citation>
    <scope>NUCLEOTIDE SEQUENCE</scope>
    <source>
        <tissue evidence="2">Shoot tissue taken approximately 20 cm above the soil surface</tissue>
    </source>
</reference>
<proteinExistence type="predicted"/>
<dbReference type="EMBL" id="GBRH01173897">
    <property type="protein sequence ID" value="JAE23999.1"/>
    <property type="molecule type" value="Transcribed_RNA"/>
</dbReference>
<name>A0A0A9GKP5_ARUDO</name>